<sequence>MASAQCHKPATTIEPCPPRSQKPTTTVANDICQPKTTQHSSFGQKISDMTSKAFKGHHGRHGNSQNQVQCYSQTEIESHGNTNSKKETHYYGQSQTQHDKKHGVSKTQITLTVVQAQITQTDEYEYPPYGTTTTCFGTHPRKHADPNNNRKDVNLFQRIRNGMSRHSNEGNNSSSSSSDSDSDNEKCPKQKTKASALNNEKCPKPKTKARVFDIFNCMHVELKQSLICFKGLVSLTSVFGCICRIDARRSCGQDANKQSLCDKRREENMFTNKQCLCDLI</sequence>
<dbReference type="Proteomes" id="UP000289738">
    <property type="component" value="Chromosome B03"/>
</dbReference>
<evidence type="ECO:0000256" key="1">
    <source>
        <dbReference type="SAM" id="MobiDB-lite"/>
    </source>
</evidence>
<reference evidence="2 3" key="1">
    <citation type="submission" date="2019-01" db="EMBL/GenBank/DDBJ databases">
        <title>Sequencing of cultivated peanut Arachis hypogaea provides insights into genome evolution and oil improvement.</title>
        <authorList>
            <person name="Chen X."/>
        </authorList>
    </citation>
    <scope>NUCLEOTIDE SEQUENCE [LARGE SCALE GENOMIC DNA]</scope>
    <source>
        <strain evidence="3">cv. Fuhuasheng</strain>
        <tissue evidence="2">Leaves</tissue>
    </source>
</reference>
<feature type="region of interest" description="Disordered" evidence="1">
    <location>
        <begin position="163"/>
        <end position="201"/>
    </location>
</feature>
<protein>
    <submittedName>
        <fullName evidence="2">Uncharacterized protein</fullName>
    </submittedName>
</protein>
<feature type="compositionally biased region" description="Polar residues" evidence="1">
    <location>
        <begin position="21"/>
        <end position="50"/>
    </location>
</feature>
<feature type="region of interest" description="Disordered" evidence="1">
    <location>
        <begin position="1"/>
        <end position="104"/>
    </location>
</feature>
<name>A0A444ZZI2_ARAHY</name>
<dbReference type="AlphaFoldDB" id="A0A444ZZI2"/>
<dbReference type="EMBL" id="SDMP01000013">
    <property type="protein sequence ID" value="RYR19583.1"/>
    <property type="molecule type" value="Genomic_DNA"/>
</dbReference>
<keyword evidence="3" id="KW-1185">Reference proteome</keyword>
<comment type="caution">
    <text evidence="2">The sequence shown here is derived from an EMBL/GenBank/DDBJ whole genome shotgun (WGS) entry which is preliminary data.</text>
</comment>
<evidence type="ECO:0000313" key="3">
    <source>
        <dbReference type="Proteomes" id="UP000289738"/>
    </source>
</evidence>
<accession>A0A444ZZI2</accession>
<proteinExistence type="predicted"/>
<gene>
    <name evidence="2" type="ORF">Ahy_B03g064411</name>
</gene>
<evidence type="ECO:0000313" key="2">
    <source>
        <dbReference type="EMBL" id="RYR19583.1"/>
    </source>
</evidence>
<feature type="compositionally biased region" description="Polar residues" evidence="1">
    <location>
        <begin position="62"/>
        <end position="83"/>
    </location>
</feature>
<organism evidence="2 3">
    <name type="scientific">Arachis hypogaea</name>
    <name type="common">Peanut</name>
    <dbReference type="NCBI Taxonomy" id="3818"/>
    <lineage>
        <taxon>Eukaryota</taxon>
        <taxon>Viridiplantae</taxon>
        <taxon>Streptophyta</taxon>
        <taxon>Embryophyta</taxon>
        <taxon>Tracheophyta</taxon>
        <taxon>Spermatophyta</taxon>
        <taxon>Magnoliopsida</taxon>
        <taxon>eudicotyledons</taxon>
        <taxon>Gunneridae</taxon>
        <taxon>Pentapetalae</taxon>
        <taxon>rosids</taxon>
        <taxon>fabids</taxon>
        <taxon>Fabales</taxon>
        <taxon>Fabaceae</taxon>
        <taxon>Papilionoideae</taxon>
        <taxon>50 kb inversion clade</taxon>
        <taxon>dalbergioids sensu lato</taxon>
        <taxon>Dalbergieae</taxon>
        <taxon>Pterocarpus clade</taxon>
        <taxon>Arachis</taxon>
    </lineage>
</organism>